<reference evidence="1 2" key="1">
    <citation type="journal article" date="2020" name="Appl. Environ. Microbiol.">
        <title>Genomic Characteristics of a Novel Species of Ammonia-Oxidizing Archaea from the Jiulong River Estuary.</title>
        <authorList>
            <person name="Zou D."/>
            <person name="Wan R."/>
            <person name="Han L."/>
            <person name="Xu M.N."/>
            <person name="Liu Y."/>
            <person name="Liu H."/>
            <person name="Kao S.J."/>
            <person name="Li M."/>
        </authorList>
    </citation>
    <scope>NUCLEOTIDE SEQUENCE [LARGE SCALE GENOMIC DNA]</scope>
    <source>
        <strain evidence="1">S2bin1</strain>
    </source>
</reference>
<gene>
    <name evidence="1" type="ORF">H2B01_09350</name>
</gene>
<accession>A0AC60WAT4</accession>
<comment type="caution">
    <text evidence="1">The sequence shown here is derived from an EMBL/GenBank/DDBJ whole genome shotgun (WGS) entry which is preliminary data.</text>
</comment>
<organism evidence="1 2">
    <name type="scientific">Candidatus Nitrosomaritimum aestuariumsis</name>
    <dbReference type="NCBI Taxonomy" id="3342354"/>
    <lineage>
        <taxon>Archaea</taxon>
        <taxon>Nitrososphaerota</taxon>
        <taxon>Nitrososphaeria</taxon>
        <taxon>Nitrosopumilales</taxon>
        <taxon>Nitrosopumilaceae</taxon>
        <taxon>Candidatus Nitrosomaritimum</taxon>
    </lineage>
</organism>
<sequence>MKTLEIRKSLRKLISGDVLWDKDILNFYSVDSSLYQVTPKVVVIPATEEDVISVVKFAKKNKISVTVRGAGTGLVGSALNTGIIIDLKNLNSITVKKNYSIIGAGIIKGKLDQVLSQKGKFFPPNPSIGPYCAMGGIIGNNASGARTLKYGSTIDNLEEITFVNGKGEKITLPTNNKISKNVFKISSKIEKEKFPMVSKNSCGYRLDCIKSIKDTHKILAGSEGTLGIVLSAKIRIRDIPKRRLLVIVEYQSLRNAAKDCLKIKETNPSAIEFVDKSTLKNFDFKFKKNTDCLLFVEYDSDIEKNKNNLKNFADGQIAKISKSRKEIEKWWKFRDLALSYSLKSIKQEDRIPHIIEDATVPLEKLGNLFSIIEKLNKKFHTNTVMYGHAGNGNIHVRIISNRKKIKILDEISRTYFEQIIELGGTITGEHGDGIARSRFIKNQYGPTNYQLFKKIKEFFDPEEILNPGKITKPRRFSTLEKV</sequence>
<protein>
    <submittedName>
        <fullName evidence="1">FAD-binding oxidoreductase</fullName>
    </submittedName>
</protein>
<dbReference type="Proteomes" id="UP000591542">
    <property type="component" value="Unassembled WGS sequence"/>
</dbReference>
<evidence type="ECO:0000313" key="1">
    <source>
        <dbReference type="EMBL" id="MBA4464362.1"/>
    </source>
</evidence>
<dbReference type="EMBL" id="JACEMX010000180">
    <property type="protein sequence ID" value="MBA4464362.1"/>
    <property type="molecule type" value="Genomic_DNA"/>
</dbReference>
<name>A0AC60WAT4_9ARCH</name>
<proteinExistence type="predicted"/>
<evidence type="ECO:0000313" key="2">
    <source>
        <dbReference type="Proteomes" id="UP000591542"/>
    </source>
</evidence>